<dbReference type="HOGENOM" id="CLU_039491_1_0_9"/>
<dbReference type="InterPro" id="IPR007421">
    <property type="entry name" value="Schlafen_AlbA_2_dom"/>
</dbReference>
<evidence type="ECO:0000313" key="3">
    <source>
        <dbReference type="Proteomes" id="UP000002217"/>
    </source>
</evidence>
<dbReference type="STRING" id="485916.Dtox_1535"/>
<feature type="domain" description="Schlafen AlbA-2" evidence="1">
    <location>
        <begin position="21"/>
        <end position="152"/>
    </location>
</feature>
<evidence type="ECO:0000259" key="1">
    <source>
        <dbReference type="Pfam" id="PF04326"/>
    </source>
</evidence>
<dbReference type="Proteomes" id="UP000002217">
    <property type="component" value="Chromosome"/>
</dbReference>
<protein>
    <submittedName>
        <fullName evidence="2">Putative transcriptional regulator</fullName>
    </submittedName>
</protein>
<dbReference type="Gene3D" id="3.30.950.30">
    <property type="entry name" value="Schlafen, AAA domain"/>
    <property type="match status" value="1"/>
</dbReference>
<name>C8VVT4_DESAS</name>
<dbReference type="Pfam" id="PF04326">
    <property type="entry name" value="SLFN_AlbA_2"/>
    <property type="match status" value="1"/>
</dbReference>
<dbReference type="eggNOG" id="COG2865">
    <property type="taxonomic scope" value="Bacteria"/>
</dbReference>
<sequence>MFIINSKEYSEIIKLIDKKIEGDYWDYKQEWHSDNERLLLDILCFANTVHNKDCYLIIGVADNGEIIGLTENSPNRKNQAAVIDLLSNSMFAGDFVPEVSVETILVNKKEIDVLTVFNSYNVPFYLRSKSKKYHSIVEGYIYSRKNDRNTPISENSSMQQIELLWKKRLGLLSPPLEQIVSRMRNKSEWQEIGDTYYNVFNPDFKMKEEWDQEEYRDYKREYYSYNQYNESTNYINLHVLCRETVLKEFQVVLLDSGRYKTPAPTWGFIHDPTRYSESLYVYKYILKDSIDYALQQFIYDEESDEARIAKGRFDEVVLYFENKQEHEEFHQSIEAYPTCVENYINDAKLKEYHISSNNKLEIKDCTEKLITAFAFKRFLSDYRRKKAGVDVKRIKSISIRHKSLDLLCPSDIAEHRVDINGTGKVTHFLYNRENRKAVNSYCYSADKYWTRDFLNFIEPITTDWEIDYSIDICNGYEWRCTLKYDDGTSKLISGNVVPPPFSDDVERRIRNLATFDENPWLFT</sequence>
<organism evidence="2 3">
    <name type="scientific">Desulfofarcimen acetoxidans (strain ATCC 49208 / DSM 771 / KCTC 5769 / VKM B-1644 / 5575)</name>
    <name type="common">Desulfotomaculum acetoxidans</name>
    <dbReference type="NCBI Taxonomy" id="485916"/>
    <lineage>
        <taxon>Bacteria</taxon>
        <taxon>Bacillati</taxon>
        <taxon>Bacillota</taxon>
        <taxon>Clostridia</taxon>
        <taxon>Eubacteriales</taxon>
        <taxon>Peptococcaceae</taxon>
        <taxon>Desulfofarcimen</taxon>
    </lineage>
</organism>
<reference evidence="2 3" key="1">
    <citation type="journal article" date="2009" name="Stand. Genomic Sci.">
        <title>Complete genome sequence of Desulfotomaculum acetoxidans type strain (5575).</title>
        <authorList>
            <person name="Spring S."/>
            <person name="Lapidus A."/>
            <person name="Schroder M."/>
            <person name="Gleim D."/>
            <person name="Sims D."/>
            <person name="Meincke L."/>
            <person name="Glavina Del Rio T."/>
            <person name="Tice H."/>
            <person name="Copeland A."/>
            <person name="Cheng J.F."/>
            <person name="Lucas S."/>
            <person name="Chen F."/>
            <person name="Nolan M."/>
            <person name="Bruce D."/>
            <person name="Goodwin L."/>
            <person name="Pitluck S."/>
            <person name="Ivanova N."/>
            <person name="Mavromatis K."/>
            <person name="Mikhailova N."/>
            <person name="Pati A."/>
            <person name="Chen A."/>
            <person name="Palaniappan K."/>
            <person name="Land M."/>
            <person name="Hauser L."/>
            <person name="Chang Y.J."/>
            <person name="Jeffries C.D."/>
            <person name="Chain P."/>
            <person name="Saunders E."/>
            <person name="Brettin T."/>
            <person name="Detter J.C."/>
            <person name="Goker M."/>
            <person name="Bristow J."/>
            <person name="Eisen J.A."/>
            <person name="Markowitz V."/>
            <person name="Hugenholtz P."/>
            <person name="Kyrpides N.C."/>
            <person name="Klenk H.P."/>
            <person name="Han C."/>
        </authorList>
    </citation>
    <scope>NUCLEOTIDE SEQUENCE [LARGE SCALE GENOMIC DNA]</scope>
    <source>
        <strain evidence="3">ATCC 49208 / DSM 771 / VKM B-1644</strain>
    </source>
</reference>
<dbReference type="KEGG" id="dae:Dtox_1535"/>
<dbReference type="InterPro" id="IPR038461">
    <property type="entry name" value="Schlafen_AlbA_2_dom_sf"/>
</dbReference>
<dbReference type="EMBL" id="CP001720">
    <property type="protein sequence ID" value="ACV62399.1"/>
    <property type="molecule type" value="Genomic_DNA"/>
</dbReference>
<gene>
    <name evidence="2" type="ordered locus">Dtox_1535</name>
</gene>
<dbReference type="AlphaFoldDB" id="C8VVT4"/>
<evidence type="ECO:0000313" key="2">
    <source>
        <dbReference type="EMBL" id="ACV62399.1"/>
    </source>
</evidence>
<keyword evidence="3" id="KW-1185">Reference proteome</keyword>
<accession>C8VVT4</accession>
<proteinExistence type="predicted"/>